<dbReference type="Pfam" id="PF02055">
    <property type="entry name" value="Glyco_hydro_30"/>
    <property type="match status" value="1"/>
</dbReference>
<dbReference type="AlphaFoldDB" id="A0A8S9ZG03"/>
<comment type="caution">
    <text evidence="10">The sequence shown here is derived from an EMBL/GenBank/DDBJ whole genome shotgun (WGS) entry which is preliminary data.</text>
</comment>
<evidence type="ECO:0000256" key="8">
    <source>
        <dbReference type="SAM" id="SignalP"/>
    </source>
</evidence>
<protein>
    <recommendedName>
        <fullName evidence="3 6">Glucosylceramidase</fullName>
        <ecNumber evidence="3 6">3.2.1.45</ecNumber>
    </recommendedName>
</protein>
<dbReference type="Gene3D" id="3.20.20.80">
    <property type="entry name" value="Glycosidases"/>
    <property type="match status" value="2"/>
</dbReference>
<evidence type="ECO:0000256" key="5">
    <source>
        <dbReference type="ARBA" id="ARBA00022801"/>
    </source>
</evidence>
<dbReference type="InterPro" id="IPR001139">
    <property type="entry name" value="Glyco_hydro_30"/>
</dbReference>
<evidence type="ECO:0000256" key="1">
    <source>
        <dbReference type="ARBA" id="ARBA00001013"/>
    </source>
</evidence>
<keyword evidence="11" id="KW-1185">Reference proteome</keyword>
<evidence type="ECO:0000256" key="7">
    <source>
        <dbReference type="SAM" id="Phobius"/>
    </source>
</evidence>
<evidence type="ECO:0000256" key="4">
    <source>
        <dbReference type="ARBA" id="ARBA00022729"/>
    </source>
</evidence>
<feature type="chain" id="PRO_5035911112" description="Glucosylceramidase" evidence="8">
    <location>
        <begin position="17"/>
        <end position="561"/>
    </location>
</feature>
<keyword evidence="7" id="KW-0472">Membrane</keyword>
<dbReference type="EMBL" id="JABEBT010000109">
    <property type="protein sequence ID" value="KAF7632218.1"/>
    <property type="molecule type" value="Genomic_DNA"/>
</dbReference>
<gene>
    <name evidence="10" type="ORF">Mgra_00008402</name>
</gene>
<dbReference type="OrthoDB" id="8300090at2759"/>
<keyword evidence="5 6" id="KW-0378">Hydrolase</keyword>
<dbReference type="EC" id="3.2.1.45" evidence="3 6"/>
<dbReference type="PANTHER" id="PTHR11069:SF38">
    <property type="entry name" value="GLUCURONOXYLANASE XYNC"/>
    <property type="match status" value="1"/>
</dbReference>
<dbReference type="InterPro" id="IPR017853">
    <property type="entry name" value="GH"/>
</dbReference>
<dbReference type="GO" id="GO:0016020">
    <property type="term" value="C:membrane"/>
    <property type="evidence" value="ECO:0007669"/>
    <property type="project" value="GOC"/>
</dbReference>
<accession>A0A8S9ZG03</accession>
<dbReference type="InterPro" id="IPR033453">
    <property type="entry name" value="Glyco_hydro_30_TIM-barrel"/>
</dbReference>
<evidence type="ECO:0000256" key="3">
    <source>
        <dbReference type="ARBA" id="ARBA00012658"/>
    </source>
</evidence>
<evidence type="ECO:0000259" key="9">
    <source>
        <dbReference type="Pfam" id="PF02055"/>
    </source>
</evidence>
<feature type="signal peptide" evidence="8">
    <location>
        <begin position="1"/>
        <end position="16"/>
    </location>
</feature>
<keyword evidence="7" id="KW-1133">Transmembrane helix</keyword>
<feature type="transmembrane region" description="Helical" evidence="7">
    <location>
        <begin position="395"/>
        <end position="414"/>
    </location>
</feature>
<dbReference type="Gene3D" id="2.60.40.1180">
    <property type="entry name" value="Golgi alpha-mannosidase II"/>
    <property type="match status" value="1"/>
</dbReference>
<dbReference type="GO" id="GO:0006665">
    <property type="term" value="P:sphingolipid metabolic process"/>
    <property type="evidence" value="ECO:0007669"/>
    <property type="project" value="InterPro"/>
</dbReference>
<keyword evidence="6" id="KW-0443">Lipid metabolism</keyword>
<dbReference type="PANTHER" id="PTHR11069">
    <property type="entry name" value="GLUCOSYLCERAMIDASE"/>
    <property type="match status" value="1"/>
</dbReference>
<dbReference type="InterPro" id="IPR013780">
    <property type="entry name" value="Glyco_hydro_b"/>
</dbReference>
<name>A0A8S9ZG03_9BILA</name>
<proteinExistence type="inferred from homology"/>
<keyword evidence="6" id="KW-0326">Glycosidase</keyword>
<comment type="similarity">
    <text evidence="2 6">Belongs to the glycosyl hydrolase 30 family.</text>
</comment>
<comment type="catalytic activity">
    <reaction evidence="1">
        <text>a beta-D-glucosyl-(1&lt;-&gt;1')-N-acylsphing-4-enine + H2O = an N-acylsphing-4-enine + D-glucose</text>
        <dbReference type="Rhea" id="RHEA:13269"/>
        <dbReference type="ChEBI" id="CHEBI:4167"/>
        <dbReference type="ChEBI" id="CHEBI:15377"/>
        <dbReference type="ChEBI" id="CHEBI:22801"/>
        <dbReference type="ChEBI" id="CHEBI:52639"/>
        <dbReference type="EC" id="3.2.1.45"/>
    </reaction>
    <physiologicalReaction direction="left-to-right" evidence="1">
        <dbReference type="Rhea" id="RHEA:13270"/>
    </physiologicalReaction>
</comment>
<sequence>MLSFILFSLLFKYCSSMATINPEIKNQIIEGFGTSTAWKGPCSSRIFKQLYGDLGYSILRIRISEHKDSPWDGWHAEVPNVKQAKSYGAQVFATPWTAPANLKVCGQDKSCPLRQDKYNDYADYLQSYVNYMKQNGAPIDILSLINEPDFKTDAYNTMNFTPDEMVKFLKTSAKRISGTKIMASESYGYSPATNDAILNDPQAAAKVDIVARHGYGFHFEPQTKVHQMGKGFWLTEFTADGQDWKSVMNLAKAINDCMTKALCNAFVYWWLHENTQNMMILDSAEQLTPKAYVMGQFSKFIKRGYVRIDTNSDDNNILISGYIGGQNKLVIVAINIGSNSINQQFSINGGSALYTSLTPYITSQGKNLEKQLNIKLNGGKFTYSIPGQSKIKIKMNIILIFYLIFIIFSIHINGETKINLNKKYQTIDGFGASSAWQGEVSDKIMDNLFNKVGLSILRIRISEHKEISWDGWQVELSNAKKALKYNALVFASPWKPGNNLADMSLSKSGTIPSNKYNDYADYLQSFVNYMKQNGAPLYAISLQNEPDCASTDWTSQQMVNF</sequence>
<dbReference type="SUPFAM" id="SSF51445">
    <property type="entry name" value="(Trans)glycosidases"/>
    <property type="match status" value="2"/>
</dbReference>
<keyword evidence="4 8" id="KW-0732">Signal</keyword>
<evidence type="ECO:0000256" key="2">
    <source>
        <dbReference type="ARBA" id="ARBA00005382"/>
    </source>
</evidence>
<keyword evidence="7" id="KW-0812">Transmembrane</keyword>
<organism evidence="10 11">
    <name type="scientific">Meloidogyne graminicola</name>
    <dbReference type="NCBI Taxonomy" id="189291"/>
    <lineage>
        <taxon>Eukaryota</taxon>
        <taxon>Metazoa</taxon>
        <taxon>Ecdysozoa</taxon>
        <taxon>Nematoda</taxon>
        <taxon>Chromadorea</taxon>
        <taxon>Rhabditida</taxon>
        <taxon>Tylenchina</taxon>
        <taxon>Tylenchomorpha</taxon>
        <taxon>Tylenchoidea</taxon>
        <taxon>Meloidogynidae</taxon>
        <taxon>Meloidogyninae</taxon>
        <taxon>Meloidogyne</taxon>
    </lineage>
</organism>
<dbReference type="Proteomes" id="UP000605970">
    <property type="component" value="Unassembled WGS sequence"/>
</dbReference>
<evidence type="ECO:0000256" key="6">
    <source>
        <dbReference type="RuleBase" id="RU361188"/>
    </source>
</evidence>
<feature type="domain" description="Glycosyl hydrolase family 30 TIM-barrel" evidence="9">
    <location>
        <begin position="75"/>
        <end position="216"/>
    </location>
</feature>
<dbReference type="GO" id="GO:0004348">
    <property type="term" value="F:glucosylceramidase activity"/>
    <property type="evidence" value="ECO:0007669"/>
    <property type="project" value="UniProtKB-EC"/>
</dbReference>
<keyword evidence="6" id="KW-0746">Sphingolipid metabolism</keyword>
<reference evidence="10" key="1">
    <citation type="journal article" date="2020" name="Ecol. Evol.">
        <title>Genome structure and content of the rice root-knot nematode (Meloidogyne graminicola).</title>
        <authorList>
            <person name="Phan N.T."/>
            <person name="Danchin E.G.J."/>
            <person name="Klopp C."/>
            <person name="Perfus-Barbeoch L."/>
            <person name="Kozlowski D.K."/>
            <person name="Koutsovoulos G.D."/>
            <person name="Lopez-Roques C."/>
            <person name="Bouchez O."/>
            <person name="Zahm M."/>
            <person name="Besnard G."/>
            <person name="Bellafiore S."/>
        </authorList>
    </citation>
    <scope>NUCLEOTIDE SEQUENCE</scope>
    <source>
        <strain evidence="10">VN-18</strain>
    </source>
</reference>
<evidence type="ECO:0000313" key="10">
    <source>
        <dbReference type="EMBL" id="KAF7632218.1"/>
    </source>
</evidence>
<dbReference type="SUPFAM" id="SSF51011">
    <property type="entry name" value="Glycosyl hydrolase domain"/>
    <property type="match status" value="1"/>
</dbReference>
<evidence type="ECO:0000313" key="11">
    <source>
        <dbReference type="Proteomes" id="UP000605970"/>
    </source>
</evidence>